<protein>
    <submittedName>
        <fullName evidence="2">Uncharacterized protein</fullName>
    </submittedName>
</protein>
<dbReference type="PANTHER" id="PTHR38787">
    <property type="entry name" value="REGULATORY P DOMAIN-CONTAINING PROTEIN"/>
    <property type="match status" value="1"/>
</dbReference>
<dbReference type="GO" id="GO:0005576">
    <property type="term" value="C:extracellular region"/>
    <property type="evidence" value="ECO:0007669"/>
    <property type="project" value="TreeGrafter"/>
</dbReference>
<evidence type="ECO:0000313" key="2">
    <source>
        <dbReference type="EMBL" id="RPA99595.1"/>
    </source>
</evidence>
<name>A0A3N4JMX0_9PEZI</name>
<keyword evidence="1" id="KW-0732">Signal</keyword>
<proteinExistence type="predicted"/>
<gene>
    <name evidence="2" type="ORF">L873DRAFT_1789532</name>
</gene>
<dbReference type="NCBIfam" id="TIGR04312">
    <property type="entry name" value="choice_anch_B"/>
    <property type="match status" value="1"/>
</dbReference>
<dbReference type="STRING" id="1336337.A0A3N4JMX0"/>
<feature type="signal peptide" evidence="1">
    <location>
        <begin position="1"/>
        <end position="18"/>
    </location>
</feature>
<sequence>MKPFIAAGISLLATTALAREKKVDQVAHARYASGEVMETILHTKEAAWADLDRKGYFADGAWESHNQYRECGEDGIIQLGYGAKHSHQCFNLDLTGHLSHEALGSSGSDFRRQGSSIWGITLEGREFAIIGQADGAAFAEVVGKGWWNWIPFFGKAEGTLDYLGRLPQQSLPSWWREIKTYKHYAIIGSEAAGHGVQIFDMRKVLDIRPRWNPLSRETKTFSTTTDVTGWFNELPTGRSHNVVIAEASQHVIAVGAQPRSDTCASGLIFIDLSDPSKPKKTGCASGDGYVHDAQCVIYKGPHTEYVGKEICYGYNEDSLTIYDITDKTTTNIISKTSYEGVSYTHQGWLLDENDQRFLLLDDEYDEVRRVGPAADQHATTYIWDISNLEEPIQTGTYKSEAISIDHNQYIDRGYAYQSNYGSGLRILDITSIPQDPTGAGVQEVAYFDVFPDDDDSPNVSFVGTWGSYGYFKSGHIIINCIDRGVFVVKRSKEVKGGFRAEF</sequence>
<evidence type="ECO:0000313" key="3">
    <source>
        <dbReference type="Proteomes" id="UP000276215"/>
    </source>
</evidence>
<keyword evidence="3" id="KW-1185">Reference proteome</keyword>
<dbReference type="Proteomes" id="UP000276215">
    <property type="component" value="Unassembled WGS sequence"/>
</dbReference>
<dbReference type="OrthoDB" id="2099887at2759"/>
<dbReference type="InterPro" id="IPR027589">
    <property type="entry name" value="Choice_anch_B"/>
</dbReference>
<reference evidence="2 3" key="1">
    <citation type="journal article" date="2018" name="Nat. Ecol. Evol.">
        <title>Pezizomycetes genomes reveal the molecular basis of ectomycorrhizal truffle lifestyle.</title>
        <authorList>
            <person name="Murat C."/>
            <person name="Payen T."/>
            <person name="Noel B."/>
            <person name="Kuo A."/>
            <person name="Morin E."/>
            <person name="Chen J."/>
            <person name="Kohler A."/>
            <person name="Krizsan K."/>
            <person name="Balestrini R."/>
            <person name="Da Silva C."/>
            <person name="Montanini B."/>
            <person name="Hainaut M."/>
            <person name="Levati E."/>
            <person name="Barry K.W."/>
            <person name="Belfiori B."/>
            <person name="Cichocki N."/>
            <person name="Clum A."/>
            <person name="Dockter R.B."/>
            <person name="Fauchery L."/>
            <person name="Guy J."/>
            <person name="Iotti M."/>
            <person name="Le Tacon F."/>
            <person name="Lindquist E.A."/>
            <person name="Lipzen A."/>
            <person name="Malagnac F."/>
            <person name="Mello A."/>
            <person name="Molinier V."/>
            <person name="Miyauchi S."/>
            <person name="Poulain J."/>
            <person name="Riccioni C."/>
            <person name="Rubini A."/>
            <person name="Sitrit Y."/>
            <person name="Splivallo R."/>
            <person name="Traeger S."/>
            <person name="Wang M."/>
            <person name="Zifcakova L."/>
            <person name="Wipf D."/>
            <person name="Zambonelli A."/>
            <person name="Paolocci F."/>
            <person name="Nowrousian M."/>
            <person name="Ottonello S."/>
            <person name="Baldrian P."/>
            <person name="Spatafora J.W."/>
            <person name="Henrissat B."/>
            <person name="Nagy L.G."/>
            <person name="Aury J.M."/>
            <person name="Wincker P."/>
            <person name="Grigoriev I.V."/>
            <person name="Bonfante P."/>
            <person name="Martin F.M."/>
        </authorList>
    </citation>
    <scope>NUCLEOTIDE SEQUENCE [LARGE SCALE GENOMIC DNA]</scope>
    <source>
        <strain evidence="2 3">120613-1</strain>
    </source>
</reference>
<organism evidence="2 3">
    <name type="scientific">Choiromyces venosus 120613-1</name>
    <dbReference type="NCBI Taxonomy" id="1336337"/>
    <lineage>
        <taxon>Eukaryota</taxon>
        <taxon>Fungi</taxon>
        <taxon>Dikarya</taxon>
        <taxon>Ascomycota</taxon>
        <taxon>Pezizomycotina</taxon>
        <taxon>Pezizomycetes</taxon>
        <taxon>Pezizales</taxon>
        <taxon>Tuberaceae</taxon>
        <taxon>Choiromyces</taxon>
    </lineage>
</organism>
<accession>A0A3N4JMX0</accession>
<evidence type="ECO:0000256" key="1">
    <source>
        <dbReference type="SAM" id="SignalP"/>
    </source>
</evidence>
<dbReference type="EMBL" id="ML120386">
    <property type="protein sequence ID" value="RPA99595.1"/>
    <property type="molecule type" value="Genomic_DNA"/>
</dbReference>
<feature type="chain" id="PRO_5017991775" evidence="1">
    <location>
        <begin position="19"/>
        <end position="502"/>
    </location>
</feature>
<dbReference type="PANTHER" id="PTHR38787:SF3">
    <property type="entry name" value="REGULATORY P DOMAIN-CONTAINING PROTEIN"/>
    <property type="match status" value="1"/>
</dbReference>
<dbReference type="AlphaFoldDB" id="A0A3N4JMX0"/>